<dbReference type="STRING" id="2018661.A0A2A2KC77"/>
<feature type="transmembrane region" description="Helical" evidence="6">
    <location>
        <begin position="285"/>
        <end position="310"/>
    </location>
</feature>
<dbReference type="InterPro" id="IPR050598">
    <property type="entry name" value="AminoAcid_Transporter"/>
</dbReference>
<dbReference type="AlphaFoldDB" id="A0A2A2KC77"/>
<dbReference type="Proteomes" id="UP000218231">
    <property type="component" value="Unassembled WGS sequence"/>
</dbReference>
<feature type="transmembrane region" description="Helical" evidence="6">
    <location>
        <begin position="236"/>
        <end position="259"/>
    </location>
</feature>
<feature type="transmembrane region" description="Helical" evidence="6">
    <location>
        <begin position="133"/>
        <end position="154"/>
    </location>
</feature>
<comment type="caution">
    <text evidence="7">The sequence shown here is derived from an EMBL/GenBank/DDBJ whole genome shotgun (WGS) entry which is preliminary data.</text>
</comment>
<dbReference type="PIRSF" id="PIRSF006060">
    <property type="entry name" value="AA_transporter"/>
    <property type="match status" value="1"/>
</dbReference>
<feature type="transmembrane region" description="Helical" evidence="6">
    <location>
        <begin position="416"/>
        <end position="438"/>
    </location>
</feature>
<name>A0A2A2KC77_9BILA</name>
<dbReference type="FunFam" id="1.20.1740.10:FF:000058">
    <property type="entry name" value="Amino Acid Transporter"/>
    <property type="match status" value="1"/>
</dbReference>
<keyword evidence="4 6" id="KW-0472">Membrane</keyword>
<evidence type="ECO:0008006" key="9">
    <source>
        <dbReference type="Google" id="ProtNLM"/>
    </source>
</evidence>
<feature type="region of interest" description="Disordered" evidence="5">
    <location>
        <begin position="514"/>
        <end position="534"/>
    </location>
</feature>
<keyword evidence="3 6" id="KW-1133">Transmembrane helix</keyword>
<dbReference type="GO" id="GO:0016020">
    <property type="term" value="C:membrane"/>
    <property type="evidence" value="ECO:0007669"/>
    <property type="project" value="UniProtKB-SubCell"/>
</dbReference>
<dbReference type="GO" id="GO:0015179">
    <property type="term" value="F:L-amino acid transmembrane transporter activity"/>
    <property type="evidence" value="ECO:0007669"/>
    <property type="project" value="TreeGrafter"/>
</dbReference>
<sequence>MGARTQKMGLLGAISYIIGMIVGSGIFITPSTIYRQVHSVGLSLVIWIVSALIAMLGSFCYIEMGTSIRMSGGDFAYLCFMKWYPLAFAFMSIGCIINYPATLAIQAETFAEYIMKGFDVEMDPTSTFWTRKFLGFAIIFLLLFMNFFSLKTFVQKFSIAASISKILTTLLIIGTGFYFLIFKNGTSHFAEPFANSNWNPGVIVTALFAGLYSYDGWDILNFGLEEIDQPRRTMPMALIFGMSGIAIIYVAMNVSYFAVLDAGTFNSSQAVAIDFANTALHQARWVMPLLVGILMVGTLNSTMFSASRYLQAVARARMIPSFISCLNPICDSPRSALFVHVCIAIAISFIGDLDNLINYVAFAQWSQRAFTMAALVWIRFRHWEVHPEKIRMPIVMPIFFCFVCTSLIVINTIDDFSSAAVGIGIILGGFIFFMLFVFEKAFPRFQWYRNLTERMNESTTKFIQIVFNVMPEFSGMEDRDIAIGKKRAIDTDGEITSRKGSQKIFPEDETLKMRSMSQKTNNSEVGIRNSKTRL</sequence>
<dbReference type="Gene3D" id="1.20.1740.10">
    <property type="entry name" value="Amino acid/polyamine transporter I"/>
    <property type="match status" value="1"/>
</dbReference>
<evidence type="ECO:0000256" key="4">
    <source>
        <dbReference type="ARBA" id="ARBA00023136"/>
    </source>
</evidence>
<evidence type="ECO:0000256" key="5">
    <source>
        <dbReference type="SAM" id="MobiDB-lite"/>
    </source>
</evidence>
<dbReference type="PANTHER" id="PTHR11785">
    <property type="entry name" value="AMINO ACID TRANSPORTER"/>
    <property type="match status" value="1"/>
</dbReference>
<feature type="transmembrane region" description="Helical" evidence="6">
    <location>
        <begin position="83"/>
        <end position="101"/>
    </location>
</feature>
<evidence type="ECO:0000256" key="1">
    <source>
        <dbReference type="ARBA" id="ARBA00004141"/>
    </source>
</evidence>
<accession>A0A2A2KC77</accession>
<evidence type="ECO:0000256" key="6">
    <source>
        <dbReference type="SAM" id="Phobius"/>
    </source>
</evidence>
<feature type="transmembrane region" description="Helical" evidence="6">
    <location>
        <begin position="40"/>
        <end position="62"/>
    </location>
</feature>
<dbReference type="Pfam" id="PF13520">
    <property type="entry name" value="AA_permease_2"/>
    <property type="match status" value="1"/>
</dbReference>
<reference evidence="7 8" key="1">
    <citation type="journal article" date="2017" name="Curr. Biol.">
        <title>Genome architecture and evolution of a unichromosomal asexual nematode.</title>
        <authorList>
            <person name="Fradin H."/>
            <person name="Zegar C."/>
            <person name="Gutwein M."/>
            <person name="Lucas J."/>
            <person name="Kovtun M."/>
            <person name="Corcoran D."/>
            <person name="Baugh L.R."/>
            <person name="Kiontke K."/>
            <person name="Gunsalus K."/>
            <person name="Fitch D.H."/>
            <person name="Piano F."/>
        </authorList>
    </citation>
    <scope>NUCLEOTIDE SEQUENCE [LARGE SCALE GENOMIC DNA]</scope>
    <source>
        <strain evidence="7">PF1309</strain>
    </source>
</reference>
<feature type="compositionally biased region" description="Polar residues" evidence="5">
    <location>
        <begin position="515"/>
        <end position="524"/>
    </location>
</feature>
<dbReference type="EMBL" id="LIAE01009013">
    <property type="protein sequence ID" value="PAV71473.1"/>
    <property type="molecule type" value="Genomic_DNA"/>
</dbReference>
<proteinExistence type="predicted"/>
<keyword evidence="8" id="KW-1185">Reference proteome</keyword>
<evidence type="ECO:0000256" key="3">
    <source>
        <dbReference type="ARBA" id="ARBA00022989"/>
    </source>
</evidence>
<evidence type="ECO:0000256" key="2">
    <source>
        <dbReference type="ARBA" id="ARBA00022692"/>
    </source>
</evidence>
<keyword evidence="2 6" id="KW-0812">Transmembrane</keyword>
<feature type="transmembrane region" description="Helical" evidence="6">
    <location>
        <begin position="202"/>
        <end position="224"/>
    </location>
</feature>
<feature type="transmembrane region" description="Helical" evidence="6">
    <location>
        <begin position="166"/>
        <end position="182"/>
    </location>
</feature>
<dbReference type="InterPro" id="IPR002293">
    <property type="entry name" value="AA/rel_permease1"/>
</dbReference>
<dbReference type="OrthoDB" id="5829096at2759"/>
<feature type="transmembrane region" description="Helical" evidence="6">
    <location>
        <begin position="390"/>
        <end position="410"/>
    </location>
</feature>
<protein>
    <recommendedName>
        <fullName evidence="9">Amino acid permease/ SLC12A domain-containing protein</fullName>
    </recommendedName>
</protein>
<comment type="subcellular location">
    <subcellularLocation>
        <location evidence="1">Membrane</location>
        <topology evidence="1">Multi-pass membrane protein</topology>
    </subcellularLocation>
</comment>
<gene>
    <name evidence="7" type="ORF">WR25_12224</name>
</gene>
<feature type="transmembrane region" description="Helical" evidence="6">
    <location>
        <begin position="9"/>
        <end position="28"/>
    </location>
</feature>
<evidence type="ECO:0000313" key="7">
    <source>
        <dbReference type="EMBL" id="PAV71473.1"/>
    </source>
</evidence>
<organism evidence="7 8">
    <name type="scientific">Diploscapter pachys</name>
    <dbReference type="NCBI Taxonomy" id="2018661"/>
    <lineage>
        <taxon>Eukaryota</taxon>
        <taxon>Metazoa</taxon>
        <taxon>Ecdysozoa</taxon>
        <taxon>Nematoda</taxon>
        <taxon>Chromadorea</taxon>
        <taxon>Rhabditida</taxon>
        <taxon>Rhabditina</taxon>
        <taxon>Rhabditomorpha</taxon>
        <taxon>Rhabditoidea</taxon>
        <taxon>Rhabditidae</taxon>
        <taxon>Diploscapter</taxon>
    </lineage>
</organism>
<dbReference type="PANTHER" id="PTHR11785:SF523">
    <property type="entry name" value="AMINO ACID TRANSPORTER PROTEIN 6"/>
    <property type="match status" value="1"/>
</dbReference>
<evidence type="ECO:0000313" key="8">
    <source>
        <dbReference type="Proteomes" id="UP000218231"/>
    </source>
</evidence>